<gene>
    <name evidence="1" type="ORF">PR048_001936</name>
</gene>
<accession>A0ABQ9IIV5</accession>
<protein>
    <submittedName>
        <fullName evidence="1">Uncharacterized protein</fullName>
    </submittedName>
</protein>
<evidence type="ECO:0000313" key="2">
    <source>
        <dbReference type="Proteomes" id="UP001159363"/>
    </source>
</evidence>
<sequence>MLGLLQPIPIVHNPHHQLEMSLLLKEVEVWWMAQEPQRELLQGRDPLWVTGFAFVVGCSFGRTSLLRRLGGLFKTNLGGLENRSCVCGYRPVARSLTSPSPNLLLFHSLPEFTNPSHRYQFLPQHIPLPHKHGLPNPLRSPPHPLKLLTCFLFP</sequence>
<keyword evidence="2" id="KW-1185">Reference proteome</keyword>
<evidence type="ECO:0000313" key="1">
    <source>
        <dbReference type="EMBL" id="KAJ8896592.1"/>
    </source>
</evidence>
<name>A0ABQ9IIV5_9NEOP</name>
<dbReference type="Proteomes" id="UP001159363">
    <property type="component" value="Chromosome 1"/>
</dbReference>
<dbReference type="EMBL" id="JARBHB010000001">
    <property type="protein sequence ID" value="KAJ8896592.1"/>
    <property type="molecule type" value="Genomic_DNA"/>
</dbReference>
<reference evidence="1 2" key="1">
    <citation type="submission" date="2023-02" db="EMBL/GenBank/DDBJ databases">
        <title>LHISI_Scaffold_Assembly.</title>
        <authorList>
            <person name="Stuart O.P."/>
            <person name="Cleave R."/>
            <person name="Magrath M.J.L."/>
            <person name="Mikheyev A.S."/>
        </authorList>
    </citation>
    <scope>NUCLEOTIDE SEQUENCE [LARGE SCALE GENOMIC DNA]</scope>
    <source>
        <strain evidence="1">Daus_M_001</strain>
        <tissue evidence="1">Leg muscle</tissue>
    </source>
</reference>
<organism evidence="1 2">
    <name type="scientific">Dryococelus australis</name>
    <dbReference type="NCBI Taxonomy" id="614101"/>
    <lineage>
        <taxon>Eukaryota</taxon>
        <taxon>Metazoa</taxon>
        <taxon>Ecdysozoa</taxon>
        <taxon>Arthropoda</taxon>
        <taxon>Hexapoda</taxon>
        <taxon>Insecta</taxon>
        <taxon>Pterygota</taxon>
        <taxon>Neoptera</taxon>
        <taxon>Polyneoptera</taxon>
        <taxon>Phasmatodea</taxon>
        <taxon>Verophasmatodea</taxon>
        <taxon>Anareolatae</taxon>
        <taxon>Phasmatidae</taxon>
        <taxon>Eurycanthinae</taxon>
        <taxon>Dryococelus</taxon>
    </lineage>
</organism>
<proteinExistence type="predicted"/>
<comment type="caution">
    <text evidence="1">The sequence shown here is derived from an EMBL/GenBank/DDBJ whole genome shotgun (WGS) entry which is preliminary data.</text>
</comment>